<sequence>MIWLDLQPQSSVVFLCFGSMGYFDEKQVMEIAIALGKSKQRVPGNDQRYWESYRMGTADGGGIPPGSGRVCYTLRVKFNVRERVEWSAHGDLAIVCRATDEIESGIRKMMAMEGEEIEVMRKQVKEMMEKSREVVVEGGSSYTAIGALVNNIIDNIENGYGSLMIRFINVH</sequence>
<proteinExistence type="predicted"/>
<dbReference type="PANTHER" id="PTHR48048:SF72">
    <property type="entry name" value="GLYCOSYLTRANSFERASE"/>
    <property type="match status" value="1"/>
</dbReference>
<keyword evidence="2" id="KW-1185">Reference proteome</keyword>
<dbReference type="GO" id="GO:0035251">
    <property type="term" value="F:UDP-glucosyltransferase activity"/>
    <property type="evidence" value="ECO:0007669"/>
    <property type="project" value="InterPro"/>
</dbReference>
<organism evidence="1 2">
    <name type="scientific">Lithospermum erythrorhizon</name>
    <name type="common">Purple gromwell</name>
    <name type="synonym">Lithospermum officinale var. erythrorhizon</name>
    <dbReference type="NCBI Taxonomy" id="34254"/>
    <lineage>
        <taxon>Eukaryota</taxon>
        <taxon>Viridiplantae</taxon>
        <taxon>Streptophyta</taxon>
        <taxon>Embryophyta</taxon>
        <taxon>Tracheophyta</taxon>
        <taxon>Spermatophyta</taxon>
        <taxon>Magnoliopsida</taxon>
        <taxon>eudicotyledons</taxon>
        <taxon>Gunneridae</taxon>
        <taxon>Pentapetalae</taxon>
        <taxon>asterids</taxon>
        <taxon>lamiids</taxon>
        <taxon>Boraginales</taxon>
        <taxon>Boraginaceae</taxon>
        <taxon>Boraginoideae</taxon>
        <taxon>Lithospermeae</taxon>
        <taxon>Lithospermum</taxon>
    </lineage>
</organism>
<protein>
    <submittedName>
        <fullName evidence="1">Uncharacterized protein</fullName>
    </submittedName>
</protein>
<dbReference type="SUPFAM" id="SSF53756">
    <property type="entry name" value="UDP-Glycosyltransferase/glycogen phosphorylase"/>
    <property type="match status" value="1"/>
</dbReference>
<dbReference type="Proteomes" id="UP001454036">
    <property type="component" value="Unassembled WGS sequence"/>
</dbReference>
<dbReference type="AlphaFoldDB" id="A0AAV3QMT3"/>
<accession>A0AAV3QMT3</accession>
<gene>
    <name evidence="1" type="ORF">LIER_39674</name>
</gene>
<evidence type="ECO:0000313" key="2">
    <source>
        <dbReference type="Proteomes" id="UP001454036"/>
    </source>
</evidence>
<evidence type="ECO:0000313" key="1">
    <source>
        <dbReference type="EMBL" id="GAA0163878.1"/>
    </source>
</evidence>
<comment type="caution">
    <text evidence="1">The sequence shown here is derived from an EMBL/GenBank/DDBJ whole genome shotgun (WGS) entry which is preliminary data.</text>
</comment>
<name>A0AAV3QMT3_LITER</name>
<dbReference type="EMBL" id="BAABME010021660">
    <property type="protein sequence ID" value="GAA0163878.1"/>
    <property type="molecule type" value="Genomic_DNA"/>
</dbReference>
<reference evidence="1 2" key="1">
    <citation type="submission" date="2024-01" db="EMBL/GenBank/DDBJ databases">
        <title>The complete chloroplast genome sequence of Lithospermum erythrorhizon: insights into the phylogenetic relationship among Boraginaceae species and the maternal lineages of purple gromwells.</title>
        <authorList>
            <person name="Okada T."/>
            <person name="Watanabe K."/>
        </authorList>
    </citation>
    <scope>NUCLEOTIDE SEQUENCE [LARGE SCALE GENOMIC DNA]</scope>
</reference>
<dbReference type="PANTHER" id="PTHR48048">
    <property type="entry name" value="GLYCOSYLTRANSFERASE"/>
    <property type="match status" value="1"/>
</dbReference>
<dbReference type="Gene3D" id="3.40.50.2000">
    <property type="entry name" value="Glycogen Phosphorylase B"/>
    <property type="match status" value="1"/>
</dbReference>
<dbReference type="InterPro" id="IPR050481">
    <property type="entry name" value="UDP-glycosyltransf_plant"/>
</dbReference>